<protein>
    <submittedName>
        <fullName evidence="1">Uncharacterized protein</fullName>
    </submittedName>
</protein>
<evidence type="ECO:0000313" key="2">
    <source>
        <dbReference type="Proteomes" id="UP001595851"/>
    </source>
</evidence>
<dbReference type="EMBL" id="JBHSBI010000006">
    <property type="protein sequence ID" value="MFC4008567.1"/>
    <property type="molecule type" value="Genomic_DNA"/>
</dbReference>
<keyword evidence="2" id="KW-1185">Reference proteome</keyword>
<dbReference type="Proteomes" id="UP001595851">
    <property type="component" value="Unassembled WGS sequence"/>
</dbReference>
<sequence length="98" mass="10691">MTYSAKDRGWRPSARCMAVPGERGGCDVGDVVGVDERLTPLSGGQRQLTGTQGLHEQVLAEVLREPGRPQDRPLQAGRAQGRLDRLLMRLRRAARAAS</sequence>
<name>A0ABV8G3H4_9ACTN</name>
<accession>A0ABV8G3H4</accession>
<evidence type="ECO:0000313" key="1">
    <source>
        <dbReference type="EMBL" id="MFC4008567.1"/>
    </source>
</evidence>
<comment type="caution">
    <text evidence="1">The sequence shown here is derived from an EMBL/GenBank/DDBJ whole genome shotgun (WGS) entry which is preliminary data.</text>
</comment>
<reference evidence="2" key="1">
    <citation type="journal article" date="2019" name="Int. J. Syst. Evol. Microbiol.">
        <title>The Global Catalogue of Microorganisms (GCM) 10K type strain sequencing project: providing services to taxonomists for standard genome sequencing and annotation.</title>
        <authorList>
            <consortium name="The Broad Institute Genomics Platform"/>
            <consortium name="The Broad Institute Genome Sequencing Center for Infectious Disease"/>
            <person name="Wu L."/>
            <person name="Ma J."/>
        </authorList>
    </citation>
    <scope>NUCLEOTIDE SEQUENCE [LARGE SCALE GENOMIC DNA]</scope>
    <source>
        <strain evidence="2">TBRC 1276</strain>
    </source>
</reference>
<proteinExistence type="predicted"/>
<organism evidence="1 2">
    <name type="scientific">Nonomuraea purpurea</name>
    <dbReference type="NCBI Taxonomy" id="1849276"/>
    <lineage>
        <taxon>Bacteria</taxon>
        <taxon>Bacillati</taxon>
        <taxon>Actinomycetota</taxon>
        <taxon>Actinomycetes</taxon>
        <taxon>Streptosporangiales</taxon>
        <taxon>Streptosporangiaceae</taxon>
        <taxon>Nonomuraea</taxon>
    </lineage>
</organism>
<dbReference type="RefSeq" id="WP_379528625.1">
    <property type="nucleotide sequence ID" value="NZ_JBHSBI010000006.1"/>
</dbReference>
<gene>
    <name evidence="1" type="ORF">ACFOY2_15150</name>
</gene>